<dbReference type="RefSeq" id="WP_095416378.1">
    <property type="nucleotide sequence ID" value="NZ_CP018477.1"/>
</dbReference>
<keyword evidence="3" id="KW-1185">Reference proteome</keyword>
<accession>A0A286RKZ6</accession>
<dbReference type="EMBL" id="CP018477">
    <property type="protein sequence ID" value="ASV76636.1"/>
    <property type="molecule type" value="Genomic_DNA"/>
</dbReference>
<reference evidence="2 3" key="1">
    <citation type="journal article" name="Front. Microbiol.">
        <title>Sugar Metabolism of the First Thermophilic Planctomycete Thermogutta terrifontis: Comparative Genomic and Transcriptomic Approaches.</title>
        <authorList>
            <person name="Elcheninov A.G."/>
            <person name="Menzel P."/>
            <person name="Gudbergsdottir S.R."/>
            <person name="Slesarev A.I."/>
            <person name="Kadnikov V.V."/>
            <person name="Krogh A."/>
            <person name="Bonch-Osmolovskaya E.A."/>
            <person name="Peng X."/>
            <person name="Kublanov I.V."/>
        </authorList>
    </citation>
    <scope>NUCLEOTIDE SEQUENCE [LARGE SCALE GENOMIC DNA]</scope>
    <source>
        <strain evidence="2 3">R1</strain>
    </source>
</reference>
<dbReference type="OrthoDB" id="228844at2"/>
<evidence type="ECO:0000256" key="1">
    <source>
        <dbReference type="SAM" id="SignalP"/>
    </source>
</evidence>
<name>A0A286RKZ6_9BACT</name>
<keyword evidence="1" id="KW-0732">Signal</keyword>
<sequence>MGVGSKHNLFVARLLALLIAAVSFVASCAVADELVDGIRRQTEAYRQKLESLARWCESQGLTEEAERTRRWLHPVLEDRLLVPILPRKMGTLEPPEGESPVRQDWYRRWAALRKEQADALFALARGAIRQGRAALALDLALAALHENPDHEGLRRLFGFQAYSGYWRTAYEVRRLRAGDVWHERFGWLPKGYVARYEQGERFYQNRWISAEEERRLRSSLQNGWVVETEHYRVLTNHSLEEGVRLAEQFERLNEVWSRLFIRFYTTDAQIRALFDLRNRPPVTNPVQHRIVLFRNREEYNAALKSRYPQVELSVGLYDGATRCCYFFAGPGFDASTAYHEATHQLFQEVGRSVPNPGFRCNYWVIEGAAMYLETLRQEGDFFVLGGIDTPRLLAARVRFLQDRFYIPLEKFCSLGMEEFQTDSRIGALYSQAAGLTQFFMHFDGGRYRDALVNFLATVYLGRDNPSSLSQLTGVRFSQLDEQYAAYMRSLPNLPMMRIEETTRESKSDLGQ</sequence>
<feature type="signal peptide" evidence="1">
    <location>
        <begin position="1"/>
        <end position="31"/>
    </location>
</feature>
<evidence type="ECO:0008006" key="4">
    <source>
        <dbReference type="Google" id="ProtNLM"/>
    </source>
</evidence>
<dbReference type="PROSITE" id="PS51257">
    <property type="entry name" value="PROKAR_LIPOPROTEIN"/>
    <property type="match status" value="1"/>
</dbReference>
<dbReference type="AlphaFoldDB" id="A0A286RKZ6"/>
<organism evidence="2 3">
    <name type="scientific">Thermogutta terrifontis</name>
    <dbReference type="NCBI Taxonomy" id="1331910"/>
    <lineage>
        <taxon>Bacteria</taxon>
        <taxon>Pseudomonadati</taxon>
        <taxon>Planctomycetota</taxon>
        <taxon>Planctomycetia</taxon>
        <taxon>Pirellulales</taxon>
        <taxon>Thermoguttaceae</taxon>
        <taxon>Thermogutta</taxon>
    </lineage>
</organism>
<evidence type="ECO:0000313" key="2">
    <source>
        <dbReference type="EMBL" id="ASV76636.1"/>
    </source>
</evidence>
<feature type="chain" id="PRO_5012245088" description="DUF1570 domain-containing protein" evidence="1">
    <location>
        <begin position="32"/>
        <end position="511"/>
    </location>
</feature>
<dbReference type="KEGG" id="ttf:THTE_4035"/>
<proteinExistence type="predicted"/>
<gene>
    <name evidence="2" type="ORF">THTE_4035</name>
</gene>
<evidence type="ECO:0000313" key="3">
    <source>
        <dbReference type="Proteomes" id="UP000215086"/>
    </source>
</evidence>
<dbReference type="Proteomes" id="UP000215086">
    <property type="component" value="Chromosome"/>
</dbReference>
<protein>
    <recommendedName>
        <fullName evidence="4">DUF1570 domain-containing protein</fullName>
    </recommendedName>
</protein>